<evidence type="ECO:0000256" key="3">
    <source>
        <dbReference type="ARBA" id="ARBA00016960"/>
    </source>
</evidence>
<dbReference type="HAMAP" id="MF_00530">
    <property type="entry name" value="ATP_synth_epsil_bac"/>
    <property type="match status" value="1"/>
</dbReference>
<dbReference type="AlphaFoldDB" id="A0A4S4LV16"/>
<accession>A0A4S4LV16</accession>
<dbReference type="GO" id="GO:0005743">
    <property type="term" value="C:mitochondrial inner membrane"/>
    <property type="evidence" value="ECO:0007669"/>
    <property type="project" value="UniProtKB-SubCell"/>
</dbReference>
<keyword evidence="11" id="KW-0139">CF(1)</keyword>
<evidence type="ECO:0000256" key="12">
    <source>
        <dbReference type="ARBA" id="ARBA00023310"/>
    </source>
</evidence>
<feature type="domain" description="F1F0-ATP synthase subunit delta C-terminal" evidence="15">
    <location>
        <begin position="120"/>
        <end position="159"/>
    </location>
</feature>
<dbReference type="Pfam" id="PF02823">
    <property type="entry name" value="ATP-synt_DE_N"/>
    <property type="match status" value="1"/>
</dbReference>
<keyword evidence="7" id="KW-0809">Transit peptide</keyword>
<evidence type="ECO:0000256" key="8">
    <source>
        <dbReference type="ARBA" id="ARBA00023065"/>
    </source>
</evidence>
<dbReference type="SUPFAM" id="SSF51344">
    <property type="entry name" value="Epsilon subunit of F1F0-ATP synthase N-terminal domain"/>
    <property type="match status" value="1"/>
</dbReference>
<evidence type="ECO:0000256" key="13">
    <source>
        <dbReference type="ARBA" id="ARBA00031669"/>
    </source>
</evidence>
<dbReference type="NCBIfam" id="TIGR01216">
    <property type="entry name" value="ATP_synt_epsi"/>
    <property type="match status" value="1"/>
</dbReference>
<comment type="similarity">
    <text evidence="2">Belongs to the ATPase epsilon chain family.</text>
</comment>
<dbReference type="OrthoDB" id="270171at2759"/>
<comment type="subcellular location">
    <subcellularLocation>
        <location evidence="1">Mitochondrion inner membrane</location>
    </subcellularLocation>
</comment>
<dbReference type="Proteomes" id="UP000310158">
    <property type="component" value="Unassembled WGS sequence"/>
</dbReference>
<name>A0A4S4LV16_9AGAM</name>
<dbReference type="InterPro" id="IPR020546">
    <property type="entry name" value="ATP_synth_F1_dsu/esu_N"/>
</dbReference>
<dbReference type="GO" id="GO:0045259">
    <property type="term" value="C:proton-transporting ATP synthase complex"/>
    <property type="evidence" value="ECO:0007669"/>
    <property type="project" value="UniProtKB-KW"/>
</dbReference>
<sequence>MSALRLLSSAARRAPRASSTLGRRGYAEVSDKIKLSLVLPHQSIFTSTDVVQVNLSAATGDMGILANHVPSIEPLRPGVVEVIESGNVSKKWFVSGGFANVHPNNKLTINAVEAVPLEEFSPEAIRANLQEAQKVLGGSASEQDKAEARIEADVYEALQHALGSK</sequence>
<evidence type="ECO:0000256" key="11">
    <source>
        <dbReference type="ARBA" id="ARBA00023196"/>
    </source>
</evidence>
<organism evidence="16 17">
    <name type="scientific">Bondarzewia mesenterica</name>
    <dbReference type="NCBI Taxonomy" id="1095465"/>
    <lineage>
        <taxon>Eukaryota</taxon>
        <taxon>Fungi</taxon>
        <taxon>Dikarya</taxon>
        <taxon>Basidiomycota</taxon>
        <taxon>Agaricomycotina</taxon>
        <taxon>Agaricomycetes</taxon>
        <taxon>Russulales</taxon>
        <taxon>Bondarzewiaceae</taxon>
        <taxon>Bondarzewia</taxon>
    </lineage>
</organism>
<reference evidence="16 17" key="1">
    <citation type="submission" date="2019-02" db="EMBL/GenBank/DDBJ databases">
        <title>Genome sequencing of the rare red list fungi Bondarzewia mesenterica.</title>
        <authorList>
            <person name="Buettner E."/>
            <person name="Kellner H."/>
        </authorList>
    </citation>
    <scope>NUCLEOTIDE SEQUENCE [LARGE SCALE GENOMIC DNA]</scope>
    <source>
        <strain evidence="16 17">DSM 108281</strain>
    </source>
</reference>
<keyword evidence="8" id="KW-0406">Ion transport</keyword>
<keyword evidence="5" id="KW-0375">Hydrogen ion transport</keyword>
<evidence type="ECO:0000256" key="5">
    <source>
        <dbReference type="ARBA" id="ARBA00022781"/>
    </source>
</evidence>
<gene>
    <name evidence="16" type="ORF">EW146_g4863</name>
</gene>
<dbReference type="PANTHER" id="PTHR13822:SF7">
    <property type="entry name" value="ATP SYNTHASE SUBUNIT DELTA, MITOCHONDRIAL"/>
    <property type="match status" value="1"/>
</dbReference>
<evidence type="ECO:0000256" key="1">
    <source>
        <dbReference type="ARBA" id="ARBA00004273"/>
    </source>
</evidence>
<keyword evidence="10" id="KW-0472">Membrane</keyword>
<dbReference type="Gene3D" id="6.10.140.880">
    <property type="match status" value="1"/>
</dbReference>
<evidence type="ECO:0000256" key="10">
    <source>
        <dbReference type="ARBA" id="ARBA00023136"/>
    </source>
</evidence>
<dbReference type="EMBL" id="SGPL01000199">
    <property type="protein sequence ID" value="THH15638.1"/>
    <property type="molecule type" value="Genomic_DNA"/>
</dbReference>
<evidence type="ECO:0000256" key="2">
    <source>
        <dbReference type="ARBA" id="ARBA00005712"/>
    </source>
</evidence>
<dbReference type="Pfam" id="PF21334">
    <property type="entry name" value="ATPD_C_fung"/>
    <property type="match status" value="1"/>
</dbReference>
<dbReference type="CDD" id="cd12152">
    <property type="entry name" value="F1-ATPase_delta"/>
    <property type="match status" value="1"/>
</dbReference>
<evidence type="ECO:0000256" key="9">
    <source>
        <dbReference type="ARBA" id="ARBA00023128"/>
    </source>
</evidence>
<protein>
    <recommendedName>
        <fullName evidence="3">ATP synthase subunit delta, mitochondrial</fullName>
    </recommendedName>
    <alternativeName>
        <fullName evidence="13">F-ATPase delta subunit</fullName>
    </alternativeName>
</protein>
<keyword evidence="17" id="KW-1185">Reference proteome</keyword>
<keyword evidence="9" id="KW-0496">Mitochondrion</keyword>
<dbReference type="FunFam" id="2.60.15.10:FF:000003">
    <property type="entry name" value="ATP synthase subunit delta, mitochondrial"/>
    <property type="match status" value="1"/>
</dbReference>
<dbReference type="InterPro" id="IPR048938">
    <property type="entry name" value="ATPD_C_fung"/>
</dbReference>
<keyword evidence="6" id="KW-0999">Mitochondrion inner membrane</keyword>
<dbReference type="PANTHER" id="PTHR13822">
    <property type="entry name" value="ATP SYNTHASE DELTA/EPSILON CHAIN"/>
    <property type="match status" value="1"/>
</dbReference>
<comment type="caution">
    <text evidence="16">The sequence shown here is derived from an EMBL/GenBank/DDBJ whole genome shotgun (WGS) entry which is preliminary data.</text>
</comment>
<keyword evidence="12" id="KW-0066">ATP synthesis</keyword>
<evidence type="ECO:0000256" key="7">
    <source>
        <dbReference type="ARBA" id="ARBA00022946"/>
    </source>
</evidence>
<evidence type="ECO:0000313" key="17">
    <source>
        <dbReference type="Proteomes" id="UP000310158"/>
    </source>
</evidence>
<proteinExistence type="inferred from homology"/>
<dbReference type="InterPro" id="IPR036771">
    <property type="entry name" value="ATPsynth_dsu/esu_N"/>
</dbReference>
<dbReference type="InterPro" id="IPR001469">
    <property type="entry name" value="ATP_synth_F1_dsu/esu"/>
</dbReference>
<evidence type="ECO:0000259" key="15">
    <source>
        <dbReference type="Pfam" id="PF21334"/>
    </source>
</evidence>
<feature type="domain" description="ATP synthase F1 complex delta/epsilon subunit N-terminal" evidence="14">
    <location>
        <begin position="34"/>
        <end position="112"/>
    </location>
</feature>
<evidence type="ECO:0000313" key="16">
    <source>
        <dbReference type="EMBL" id="THH15638.1"/>
    </source>
</evidence>
<evidence type="ECO:0000259" key="14">
    <source>
        <dbReference type="Pfam" id="PF02823"/>
    </source>
</evidence>
<evidence type="ECO:0000256" key="4">
    <source>
        <dbReference type="ARBA" id="ARBA00022448"/>
    </source>
</evidence>
<evidence type="ECO:0000256" key="6">
    <source>
        <dbReference type="ARBA" id="ARBA00022792"/>
    </source>
</evidence>
<dbReference type="Gene3D" id="2.60.15.10">
    <property type="entry name" value="F0F1 ATP synthase delta/epsilon subunit, N-terminal"/>
    <property type="match status" value="1"/>
</dbReference>
<dbReference type="GO" id="GO:0046933">
    <property type="term" value="F:proton-transporting ATP synthase activity, rotational mechanism"/>
    <property type="evidence" value="ECO:0007669"/>
    <property type="project" value="InterPro"/>
</dbReference>
<keyword evidence="4" id="KW-0813">Transport</keyword>